<dbReference type="SUPFAM" id="SSF52540">
    <property type="entry name" value="P-loop containing nucleoside triphosphate hydrolases"/>
    <property type="match status" value="1"/>
</dbReference>
<feature type="binding site" evidence="4">
    <location>
        <begin position="8"/>
        <end position="15"/>
    </location>
    <ligand>
        <name>ATP</name>
        <dbReference type="ChEBI" id="CHEBI:30616"/>
    </ligand>
</feature>
<dbReference type="RefSeq" id="WP_160198651.1">
    <property type="nucleotide sequence ID" value="NZ_QXXA01000023.1"/>
</dbReference>
<dbReference type="PIRSF" id="PIRSF005052">
    <property type="entry name" value="P-loopkin"/>
    <property type="match status" value="1"/>
</dbReference>
<dbReference type="InterPro" id="IPR053930">
    <property type="entry name" value="RapZ-like_N"/>
</dbReference>
<comment type="caution">
    <text evidence="7">The sequence shown here is derived from an EMBL/GenBank/DDBJ whole genome shotgun (WGS) entry which is preliminary data.</text>
</comment>
<evidence type="ECO:0000256" key="2">
    <source>
        <dbReference type="ARBA" id="ARBA00022840"/>
    </source>
</evidence>
<accession>A0A845QZ00</accession>
<evidence type="ECO:0000259" key="5">
    <source>
        <dbReference type="Pfam" id="PF03668"/>
    </source>
</evidence>
<evidence type="ECO:0000256" key="3">
    <source>
        <dbReference type="ARBA" id="ARBA00023134"/>
    </source>
</evidence>
<organism evidence="7 8">
    <name type="scientific">Senegalia massiliensis</name>
    <dbReference type="NCBI Taxonomy" id="1720316"/>
    <lineage>
        <taxon>Bacteria</taxon>
        <taxon>Bacillati</taxon>
        <taxon>Bacillota</taxon>
        <taxon>Clostridia</taxon>
        <taxon>Eubacteriales</taxon>
        <taxon>Clostridiaceae</taxon>
        <taxon>Senegalia</taxon>
    </lineage>
</organism>
<evidence type="ECO:0000256" key="4">
    <source>
        <dbReference type="HAMAP-Rule" id="MF_00636"/>
    </source>
</evidence>
<evidence type="ECO:0000313" key="7">
    <source>
        <dbReference type="EMBL" id="NBI08187.1"/>
    </source>
</evidence>
<dbReference type="Gene3D" id="3.40.50.300">
    <property type="entry name" value="P-loop containing nucleotide triphosphate hydrolases"/>
    <property type="match status" value="1"/>
</dbReference>
<evidence type="ECO:0000259" key="6">
    <source>
        <dbReference type="Pfam" id="PF22740"/>
    </source>
</evidence>
<evidence type="ECO:0000256" key="1">
    <source>
        <dbReference type="ARBA" id="ARBA00022741"/>
    </source>
</evidence>
<feature type="domain" description="RapZ-like N-terminal" evidence="5">
    <location>
        <begin position="1"/>
        <end position="155"/>
    </location>
</feature>
<feature type="binding site" evidence="4">
    <location>
        <begin position="59"/>
        <end position="62"/>
    </location>
    <ligand>
        <name>GTP</name>
        <dbReference type="ChEBI" id="CHEBI:37565"/>
    </ligand>
</feature>
<name>A0A845QZ00_9CLOT</name>
<dbReference type="Proteomes" id="UP000467132">
    <property type="component" value="Unassembled WGS sequence"/>
</dbReference>
<keyword evidence="1 4" id="KW-0547">Nucleotide-binding</keyword>
<protein>
    <submittedName>
        <fullName evidence="7">RNase adapter RapZ</fullName>
    </submittedName>
</protein>
<dbReference type="GO" id="GO:0005524">
    <property type="term" value="F:ATP binding"/>
    <property type="evidence" value="ECO:0007669"/>
    <property type="project" value="UniProtKB-UniRule"/>
</dbReference>
<dbReference type="GO" id="GO:0005525">
    <property type="term" value="F:GTP binding"/>
    <property type="evidence" value="ECO:0007669"/>
    <property type="project" value="UniProtKB-UniRule"/>
</dbReference>
<reference evidence="7 8" key="1">
    <citation type="submission" date="2018-08" db="EMBL/GenBank/DDBJ databases">
        <title>Murine metabolic-syndrome-specific gut microbial biobank.</title>
        <authorList>
            <person name="Liu C."/>
        </authorList>
    </citation>
    <scope>NUCLEOTIDE SEQUENCE [LARGE SCALE GENOMIC DNA]</scope>
    <source>
        <strain evidence="7 8">583</strain>
    </source>
</reference>
<dbReference type="NCBIfam" id="NF003828">
    <property type="entry name" value="PRK05416.1"/>
    <property type="match status" value="1"/>
</dbReference>
<dbReference type="HAMAP" id="MF_00636">
    <property type="entry name" value="RapZ_like"/>
    <property type="match status" value="1"/>
</dbReference>
<sequence length="285" mass="32961">MEFVIVTGLSGAGKSQAIKVMEDLGFYCMDNLPPSLLPKFAELCYQTVNHVKKVALVVDIRGGEFFDDLFDNLSKLKDFGYNYKIMFLDAKDDVLIKRYKEHRRPHPLSPNGQITVGIEKERKILEDIRTKSDYLIDTTNLSIKNLQEEIKKIFMEGEKKDNFNISVISFGFKHGIPLDSDLVFDVRFLPNPHYIDELRDFTGNNKDVRNYVMNYSQSKEFLNKLIDMTTFLIPYYAKEGKSQLVIAIGCTGGKHRSVTIANELYRYLKNNNYKTIINHRDSEIE</sequence>
<feature type="domain" description="RapZ C-terminal" evidence="6">
    <location>
        <begin position="164"/>
        <end position="282"/>
    </location>
</feature>
<proteinExistence type="inferred from homology"/>
<evidence type="ECO:0000313" key="8">
    <source>
        <dbReference type="Proteomes" id="UP000467132"/>
    </source>
</evidence>
<dbReference type="PANTHER" id="PTHR30448:SF0">
    <property type="entry name" value="RNASE ADAPTER PROTEIN RAPZ"/>
    <property type="match status" value="1"/>
</dbReference>
<dbReference type="InterPro" id="IPR027417">
    <property type="entry name" value="P-loop_NTPase"/>
</dbReference>
<dbReference type="InterPro" id="IPR005337">
    <property type="entry name" value="RapZ-like"/>
</dbReference>
<keyword evidence="8" id="KW-1185">Reference proteome</keyword>
<dbReference type="InterPro" id="IPR053931">
    <property type="entry name" value="RapZ_C"/>
</dbReference>
<keyword evidence="3 4" id="KW-0342">GTP-binding</keyword>
<dbReference type="AlphaFoldDB" id="A0A845QZ00"/>
<dbReference type="OrthoDB" id="9784461at2"/>
<dbReference type="EMBL" id="QXXA01000023">
    <property type="protein sequence ID" value="NBI08187.1"/>
    <property type="molecule type" value="Genomic_DNA"/>
</dbReference>
<dbReference type="PANTHER" id="PTHR30448">
    <property type="entry name" value="RNASE ADAPTER PROTEIN RAPZ"/>
    <property type="match status" value="1"/>
</dbReference>
<gene>
    <name evidence="7" type="primary">rapZ</name>
    <name evidence="7" type="ORF">D3Z33_15110</name>
</gene>
<dbReference type="Pfam" id="PF03668">
    <property type="entry name" value="RapZ-like_N"/>
    <property type="match status" value="1"/>
</dbReference>
<dbReference type="Pfam" id="PF22740">
    <property type="entry name" value="PapZ_C"/>
    <property type="match status" value="1"/>
</dbReference>
<keyword evidence="2 4" id="KW-0067">ATP-binding</keyword>